<keyword evidence="3" id="KW-1185">Reference proteome</keyword>
<dbReference type="InterPro" id="IPR011053">
    <property type="entry name" value="Single_hybrid_motif"/>
</dbReference>
<dbReference type="Proteomes" id="UP000054770">
    <property type="component" value="Unassembled WGS sequence"/>
</dbReference>
<dbReference type="SUPFAM" id="SSF51230">
    <property type="entry name" value="Single hybrid motif"/>
    <property type="match status" value="1"/>
</dbReference>
<evidence type="ECO:0000313" key="3">
    <source>
        <dbReference type="Proteomes" id="UP000054770"/>
    </source>
</evidence>
<evidence type="ECO:0000313" key="2">
    <source>
        <dbReference type="EMBL" id="SAL84601.1"/>
    </source>
</evidence>
<comment type="caution">
    <text evidence="2">The sequence shown here is derived from an EMBL/GenBank/DDBJ whole genome shotgun (WGS) entry which is preliminary data.</text>
</comment>
<reference evidence="2" key="1">
    <citation type="submission" date="2016-01" db="EMBL/GenBank/DDBJ databases">
        <authorList>
            <person name="Peeters C."/>
        </authorList>
    </citation>
    <scope>NUCLEOTIDE SEQUENCE [LARGE SCALE GENOMIC DNA]</scope>
    <source>
        <strain evidence="2">LMG 22940</strain>
    </source>
</reference>
<dbReference type="InterPro" id="IPR000089">
    <property type="entry name" value="Biotin_lipoyl"/>
</dbReference>
<organism evidence="2 3">
    <name type="scientific">Caballeronia choica</name>
    <dbReference type="NCBI Taxonomy" id="326476"/>
    <lineage>
        <taxon>Bacteria</taxon>
        <taxon>Pseudomonadati</taxon>
        <taxon>Pseudomonadota</taxon>
        <taxon>Betaproteobacteria</taxon>
        <taxon>Burkholderiales</taxon>
        <taxon>Burkholderiaceae</taxon>
        <taxon>Caballeronia</taxon>
    </lineage>
</organism>
<dbReference type="AlphaFoldDB" id="A0A158KW05"/>
<dbReference type="CDD" id="cd06850">
    <property type="entry name" value="biotinyl_domain"/>
    <property type="match status" value="1"/>
</dbReference>
<dbReference type="EMBL" id="FCON02000164">
    <property type="protein sequence ID" value="SAL84601.1"/>
    <property type="molecule type" value="Genomic_DNA"/>
</dbReference>
<dbReference type="Gene3D" id="2.40.50.100">
    <property type="match status" value="1"/>
</dbReference>
<accession>A0A158KW05</accession>
<dbReference type="Pfam" id="PF00364">
    <property type="entry name" value="Biotin_lipoyl"/>
    <property type="match status" value="1"/>
</dbReference>
<dbReference type="RefSeq" id="WP_087649188.1">
    <property type="nucleotide sequence ID" value="NZ_FCON02000164.1"/>
</dbReference>
<evidence type="ECO:0000259" key="1">
    <source>
        <dbReference type="Pfam" id="PF00364"/>
    </source>
</evidence>
<sequence>MTQKSELEVSELRQIAGWLESAGVGFIEIGRGRNIARLTLELPVRRASPRPVEAPDGNARETRTNQVVARHAGVFLTTHPARSAPLVEIGSRVRAGDTVALLQIAELCLPVVAPADGEAEEWLVEPGTIVGYGTALMVLKSLAHTQYNRNGVTTCKST</sequence>
<feature type="domain" description="Lipoyl-binding" evidence="1">
    <location>
        <begin position="73"/>
        <end position="139"/>
    </location>
</feature>
<name>A0A158KW05_9BURK</name>
<gene>
    <name evidence="2" type="ORF">AWB68_07366</name>
</gene>
<protein>
    <submittedName>
        <fullName evidence="2">Acetyl-CoA carboxylase biotin carboxyl carrier protein subunit</fullName>
    </submittedName>
</protein>
<proteinExistence type="predicted"/>
<dbReference type="OrthoDB" id="9004667at2"/>